<evidence type="ECO:0000256" key="4">
    <source>
        <dbReference type="ARBA" id="ARBA00022519"/>
    </source>
</evidence>
<dbReference type="GO" id="GO:0012505">
    <property type="term" value="C:endomembrane system"/>
    <property type="evidence" value="ECO:0007669"/>
    <property type="project" value="UniProtKB-SubCell"/>
</dbReference>
<keyword evidence="8" id="KW-1185">Reference proteome</keyword>
<comment type="caution">
    <text evidence="7">The sequence shown here is derived from an EMBL/GenBank/DDBJ whole genome shotgun (WGS) entry which is preliminary data.</text>
</comment>
<evidence type="ECO:0000313" key="7">
    <source>
        <dbReference type="EMBL" id="RKP58820.1"/>
    </source>
</evidence>
<evidence type="ECO:0000256" key="3">
    <source>
        <dbReference type="ARBA" id="ARBA00022475"/>
    </source>
</evidence>
<organism evidence="7 8">
    <name type="scientific">Pararobbsia silviterrae</name>
    <dbReference type="NCBI Taxonomy" id="1792498"/>
    <lineage>
        <taxon>Bacteria</taxon>
        <taxon>Pseudomonadati</taxon>
        <taxon>Pseudomonadota</taxon>
        <taxon>Betaproteobacteria</taxon>
        <taxon>Burkholderiales</taxon>
        <taxon>Burkholderiaceae</taxon>
        <taxon>Pararobbsia</taxon>
    </lineage>
</organism>
<evidence type="ECO:0000256" key="1">
    <source>
        <dbReference type="ARBA" id="ARBA00004308"/>
    </source>
</evidence>
<name>A0A494YAQ3_9BURK</name>
<dbReference type="EMBL" id="RBZU01000001">
    <property type="protein sequence ID" value="RKP58820.1"/>
    <property type="molecule type" value="Genomic_DNA"/>
</dbReference>
<keyword evidence="3" id="KW-1003">Cell membrane</keyword>
<keyword evidence="2" id="KW-0813">Transport</keyword>
<comment type="subcellular location">
    <subcellularLocation>
        <location evidence="1">Endomembrane system</location>
    </subcellularLocation>
</comment>
<dbReference type="Pfam" id="PF13379">
    <property type="entry name" value="NMT1_2"/>
    <property type="match status" value="1"/>
</dbReference>
<dbReference type="Proteomes" id="UP000270342">
    <property type="component" value="Unassembled WGS sequence"/>
</dbReference>
<accession>A0A494YAQ3</accession>
<dbReference type="Gene3D" id="3.40.190.10">
    <property type="entry name" value="Periplasmic binding protein-like II"/>
    <property type="match status" value="2"/>
</dbReference>
<evidence type="ECO:0000256" key="5">
    <source>
        <dbReference type="ARBA" id="ARBA00022729"/>
    </source>
</evidence>
<dbReference type="RefSeq" id="WP_121083020.1">
    <property type="nucleotide sequence ID" value="NZ_RBZU01000001.1"/>
</dbReference>
<dbReference type="InterPro" id="IPR044527">
    <property type="entry name" value="NrtA/CpmA_ABC-bd_dom"/>
</dbReference>
<keyword evidence="4" id="KW-0997">Cell inner membrane</keyword>
<dbReference type="PANTHER" id="PTHR30024:SF7">
    <property type="entry name" value="NITRATE_NITRITE BINDING PROTEIN NRTA"/>
    <property type="match status" value="1"/>
</dbReference>
<dbReference type="CDD" id="cd13553">
    <property type="entry name" value="PBP2_NrtA_CpmA_like"/>
    <property type="match status" value="1"/>
</dbReference>
<keyword evidence="6" id="KW-0472">Membrane</keyword>
<reference evidence="7 8" key="1">
    <citation type="submission" date="2018-10" db="EMBL/GenBank/DDBJ databases">
        <title>Robbsia sp. DHC34, isolated from soil.</title>
        <authorList>
            <person name="Gao Z.-H."/>
            <person name="Qiu L.-H."/>
        </authorList>
    </citation>
    <scope>NUCLEOTIDE SEQUENCE [LARGE SCALE GENOMIC DNA]</scope>
    <source>
        <strain evidence="7 8">DHC34</strain>
    </source>
</reference>
<evidence type="ECO:0000256" key="6">
    <source>
        <dbReference type="ARBA" id="ARBA00023136"/>
    </source>
</evidence>
<gene>
    <name evidence="7" type="ORF">D7S86_02500</name>
</gene>
<dbReference type="SUPFAM" id="SSF53850">
    <property type="entry name" value="Periplasmic binding protein-like II"/>
    <property type="match status" value="1"/>
</dbReference>
<dbReference type="PANTHER" id="PTHR30024">
    <property type="entry name" value="ALIPHATIC SULFONATES-BINDING PROTEIN-RELATED"/>
    <property type="match status" value="1"/>
</dbReference>
<sequence>MSIEKTEVRVGFLPLTDCAPIAVAIALELGAKHGIRIVAQREASWAALRDKLIAGELDAGHALYGMVYGTELGIGSRQTGMAVLMTLNQNGQAITVSSSLRRDGVTDGETLARYLRAADGRAIFAQTFPTGTHALWLNYWLAAHGIDPLRDVRTLSVPPQQMVANMADGRVVGFCAGEPWHADAIERGTGFTIATSQRIWPDHPEKVLACTADFAARHPDTARALIATLLDAARFIDASDENRACTAGVVSAREYVDVNPLAIAPRLLGRYADGAGHAWDDPHRVRFHAEGAVNYPYLSDAIWFMTQHKRWGMVNDHPDYEAVAERVNRIDLYADAARATGVALPASPLRRSTLVDGTVWDAADPRAYADGFAIRA</sequence>
<proteinExistence type="predicted"/>
<evidence type="ECO:0000313" key="8">
    <source>
        <dbReference type="Proteomes" id="UP000270342"/>
    </source>
</evidence>
<protein>
    <submittedName>
        <fullName evidence="7">Nitrate ABC transporter substrate-binding protein</fullName>
    </submittedName>
</protein>
<evidence type="ECO:0000256" key="2">
    <source>
        <dbReference type="ARBA" id="ARBA00022448"/>
    </source>
</evidence>
<keyword evidence="5" id="KW-0732">Signal</keyword>
<dbReference type="AlphaFoldDB" id="A0A494YAQ3"/>
<dbReference type="OrthoDB" id="9789215at2"/>